<protein>
    <recommendedName>
        <fullName evidence="4">Peptidase M10 metallopeptidase domain-containing protein</fullName>
    </recommendedName>
</protein>
<comment type="caution">
    <text evidence="2">The sequence shown here is derived from an EMBL/GenBank/DDBJ whole genome shotgun (WGS) entry which is preliminary data.</text>
</comment>
<organism evidence="2 3">
    <name type="scientific">Streptomyces longisporoflavus</name>
    <dbReference type="NCBI Taxonomy" id="28044"/>
    <lineage>
        <taxon>Bacteria</taxon>
        <taxon>Bacillati</taxon>
        <taxon>Actinomycetota</taxon>
        <taxon>Actinomycetes</taxon>
        <taxon>Kitasatosporales</taxon>
        <taxon>Streptomycetaceae</taxon>
        <taxon>Streptomyces</taxon>
    </lineage>
</organism>
<dbReference type="RefSeq" id="WP_397716564.1">
    <property type="nucleotide sequence ID" value="NZ_JBIRGN010000007.1"/>
</dbReference>
<dbReference type="EMBL" id="JBIRGQ010000007">
    <property type="protein sequence ID" value="MFH8550231.1"/>
    <property type="molecule type" value="Genomic_DNA"/>
</dbReference>
<sequence length="262" mass="28061">MTVTKKIVRSAGVLAAAVGLVALSNPAYAAGDVYKGTGWRILKGQGIESLSPDPYVIHLVKPKASATKLTAAQTKKAEKDLRAQAKKTAAQLTSVTGTKFTLAGGYHKEQNACNTAERHVITVGLKYRPFMPGNKPGFSQAHPCYATGNHSAWGGWIWVDSEYWKPGDYKLSPTLISNMMSHEIGHAIGLDHANVDGPDANRTADNYECVSNSTKDLPVMCSPNGGHARAKGGTDARAEKYAGVYTKWDIAGLKALKANYSR</sequence>
<evidence type="ECO:0008006" key="4">
    <source>
        <dbReference type="Google" id="ProtNLM"/>
    </source>
</evidence>
<evidence type="ECO:0000313" key="2">
    <source>
        <dbReference type="EMBL" id="MFH8550231.1"/>
    </source>
</evidence>
<reference evidence="2 3" key="1">
    <citation type="submission" date="2024-10" db="EMBL/GenBank/DDBJ databases">
        <title>The Natural Products Discovery Center: Release of the First 8490 Sequenced Strains for Exploring Actinobacteria Biosynthetic Diversity.</title>
        <authorList>
            <person name="Kalkreuter E."/>
            <person name="Kautsar S.A."/>
            <person name="Yang D."/>
            <person name="Bader C.D."/>
            <person name="Teijaro C.N."/>
            <person name="Fluegel L."/>
            <person name="Davis C.M."/>
            <person name="Simpson J.R."/>
            <person name="Lauterbach L."/>
            <person name="Steele A.D."/>
            <person name="Gui C."/>
            <person name="Meng S."/>
            <person name="Li G."/>
            <person name="Viehrig K."/>
            <person name="Ye F."/>
            <person name="Su P."/>
            <person name="Kiefer A.F."/>
            <person name="Nichols A."/>
            <person name="Cepeda A.J."/>
            <person name="Yan W."/>
            <person name="Fan B."/>
            <person name="Jiang Y."/>
            <person name="Adhikari A."/>
            <person name="Zheng C.-J."/>
            <person name="Schuster L."/>
            <person name="Cowan T.M."/>
            <person name="Smanski M.J."/>
            <person name="Chevrette M.G."/>
            <person name="De Carvalho L.P.S."/>
            <person name="Shen B."/>
        </authorList>
    </citation>
    <scope>NUCLEOTIDE SEQUENCE [LARGE SCALE GENOMIC DNA]</scope>
    <source>
        <strain evidence="2 3">NPDC017990</strain>
    </source>
</reference>
<evidence type="ECO:0000256" key="1">
    <source>
        <dbReference type="SAM" id="SignalP"/>
    </source>
</evidence>
<dbReference type="SUPFAM" id="SSF55486">
    <property type="entry name" value="Metalloproteases ('zincins'), catalytic domain"/>
    <property type="match status" value="1"/>
</dbReference>
<feature type="chain" id="PRO_5046677351" description="Peptidase M10 metallopeptidase domain-containing protein" evidence="1">
    <location>
        <begin position="30"/>
        <end position="262"/>
    </location>
</feature>
<dbReference type="InterPro" id="IPR024079">
    <property type="entry name" value="MetalloPept_cat_dom_sf"/>
</dbReference>
<proteinExistence type="predicted"/>
<gene>
    <name evidence="2" type="ORF">ACH4F9_35025</name>
</gene>
<accession>A0ABW7R3U6</accession>
<keyword evidence="3" id="KW-1185">Reference proteome</keyword>
<dbReference type="Gene3D" id="3.40.390.10">
    <property type="entry name" value="Collagenase (Catalytic Domain)"/>
    <property type="match status" value="1"/>
</dbReference>
<feature type="signal peptide" evidence="1">
    <location>
        <begin position="1"/>
        <end position="29"/>
    </location>
</feature>
<name>A0ABW7R3U6_9ACTN</name>
<keyword evidence="1" id="KW-0732">Signal</keyword>
<evidence type="ECO:0000313" key="3">
    <source>
        <dbReference type="Proteomes" id="UP001610818"/>
    </source>
</evidence>
<dbReference type="Proteomes" id="UP001610818">
    <property type="component" value="Unassembled WGS sequence"/>
</dbReference>